<proteinExistence type="predicted"/>
<gene>
    <name evidence="2" type="ORF">HLB44_16720</name>
</gene>
<evidence type="ECO:0000259" key="1">
    <source>
        <dbReference type="Pfam" id="PF01593"/>
    </source>
</evidence>
<dbReference type="InterPro" id="IPR036188">
    <property type="entry name" value="FAD/NAD-bd_sf"/>
</dbReference>
<protein>
    <submittedName>
        <fullName evidence="2">FAD-dependent oxidoreductase</fullName>
    </submittedName>
</protein>
<dbReference type="RefSeq" id="WP_173124545.1">
    <property type="nucleotide sequence ID" value="NZ_JABRWJ010000005.1"/>
</dbReference>
<dbReference type="Gene3D" id="3.90.660.20">
    <property type="entry name" value="Protoporphyrinogen oxidase, mitochondrial, domain 2"/>
    <property type="match status" value="1"/>
</dbReference>
<dbReference type="Proteomes" id="UP000737171">
    <property type="component" value="Unassembled WGS sequence"/>
</dbReference>
<sequence>MSAASRLPREVAVVGAGWAGLSAAVRATEQGHRVTLFEMARRPGGRARGVPTPAGELDNGQHILIGAYHHTLALMRTVGADPAALLHRMPLRLRYPDGRGLELPAGSPLTSFLRGVATARGWSARERLALLLAATGWLLRGFRCAPDASVATLCRRLPRKVIDDLVEPLCVAALNTPMQAASAQVFLRVLRDALFSGAGSADLLLPRASLSALLPEPAVTWLQAQGAVLHFGRRVMGLQAAGAGWLLDGQRFDAVVLACSAVEAARLTGAFAPAWSRQAATLRYEPIVTAYLHDPRLRLAAPVLALAAGAEAPAQFVFDLGALGRTPGCFAFVVSGAAPWVERGLAATAVAVMRQARLAFPTAFLADDDAVLLHIAAEQRATFACTPGLVRPPRNVAPGLSAAGDYVDGPYPATLEGSVRAAEQALALALAAQAQS</sequence>
<comment type="caution">
    <text evidence="2">The sequence shown here is derived from an EMBL/GenBank/DDBJ whole genome shotgun (WGS) entry which is preliminary data.</text>
</comment>
<name>A0ABX2EJ21_9BURK</name>
<dbReference type="InterPro" id="IPR002937">
    <property type="entry name" value="Amino_oxidase"/>
</dbReference>
<dbReference type="Pfam" id="PF01593">
    <property type="entry name" value="Amino_oxidase"/>
    <property type="match status" value="1"/>
</dbReference>
<dbReference type="InterPro" id="IPR050464">
    <property type="entry name" value="Zeta_carotene_desat/Oxidored"/>
</dbReference>
<dbReference type="Gene3D" id="3.50.50.60">
    <property type="entry name" value="FAD/NAD(P)-binding domain"/>
    <property type="match status" value="1"/>
</dbReference>
<accession>A0ABX2EJ21</accession>
<dbReference type="PANTHER" id="PTHR42923:SF47">
    <property type="entry name" value="BLR3003 PROTEIN"/>
    <property type="match status" value="1"/>
</dbReference>
<feature type="domain" description="Amine oxidase" evidence="1">
    <location>
        <begin position="19"/>
        <end position="425"/>
    </location>
</feature>
<organism evidence="2 3">
    <name type="scientific">Pseudaquabacterium terrae</name>
    <dbReference type="NCBI Taxonomy" id="2732868"/>
    <lineage>
        <taxon>Bacteria</taxon>
        <taxon>Pseudomonadati</taxon>
        <taxon>Pseudomonadota</taxon>
        <taxon>Betaproteobacteria</taxon>
        <taxon>Burkholderiales</taxon>
        <taxon>Sphaerotilaceae</taxon>
        <taxon>Pseudaquabacterium</taxon>
    </lineage>
</organism>
<dbReference type="Gene3D" id="1.10.3110.10">
    <property type="entry name" value="protoporphyrinogen ix oxidase, domain 3"/>
    <property type="match status" value="1"/>
</dbReference>
<evidence type="ECO:0000313" key="2">
    <source>
        <dbReference type="EMBL" id="NRF68637.1"/>
    </source>
</evidence>
<dbReference type="SUPFAM" id="SSF51905">
    <property type="entry name" value="FAD/NAD(P)-binding domain"/>
    <property type="match status" value="1"/>
</dbReference>
<dbReference type="NCBIfam" id="TIGR03467">
    <property type="entry name" value="HpnE"/>
    <property type="match status" value="1"/>
</dbReference>
<reference evidence="2 3" key="1">
    <citation type="submission" date="2020-05" db="EMBL/GenBank/DDBJ databases">
        <title>Aquincola sp. isolate from soil.</title>
        <authorList>
            <person name="Han J."/>
            <person name="Kim D.-U."/>
        </authorList>
    </citation>
    <scope>NUCLEOTIDE SEQUENCE [LARGE SCALE GENOMIC DNA]</scope>
    <source>
        <strain evidence="2 3">S2</strain>
    </source>
</reference>
<dbReference type="InterPro" id="IPR017830">
    <property type="entry name" value="SQase_HpnE"/>
</dbReference>
<evidence type="ECO:0000313" key="3">
    <source>
        <dbReference type="Proteomes" id="UP000737171"/>
    </source>
</evidence>
<dbReference type="PANTHER" id="PTHR42923">
    <property type="entry name" value="PROTOPORPHYRINOGEN OXIDASE"/>
    <property type="match status" value="1"/>
</dbReference>
<dbReference type="EMBL" id="JABRWJ010000005">
    <property type="protein sequence ID" value="NRF68637.1"/>
    <property type="molecule type" value="Genomic_DNA"/>
</dbReference>
<keyword evidence="3" id="KW-1185">Reference proteome</keyword>